<gene>
    <name evidence="5" type="ORF">PYX00_008206</name>
</gene>
<sequence length="918" mass="104799">MINNFRKEDSNKVTISVRNELPQEEEPNSSTCTIIETGSNSTVIPVMSTDNKTTLIVGNSSVVPVSDAEKTEKPSQYIFSNINAVGPESIKGVQSMDPVEAIRRNLIPHICGKEENNQTLMEKIKQSRESKEQKNLKQISQLFNKLPVEEPPVQQPAESLLTTYQAKRQLTNWKNTPNPAFKIEDDTVSLSDSFSSSVKNSSTNTSRSNSFRSNSTKNPESDYDTNPFLPLSIERSKYYILSDSEEAITQERDKLEDEYEIRSGLSESKKEETENIYETIKEEPIYDQIGIKAVVEESDDDVPPPLPLTLPPSLDEIDKRSPKSIFEGASKYDILSYLVDAKDRVQEDTYFSGSSTSEEIDSRRLSLVEEGERTSFDSGMHCRSPSDGLENEENLRRLENCKKDTSLESDSSMDLSSRISQISQASDSSDENLILTALTERESLKLNRKSSAEIERNDSGVGSETSQTSRSKWQASSSIREDPQHLCEDCDQIVETQVTDSGVMYAPLVCRKCSKRRSERKEIIQEIVETEEKYGRDLKIILEEFYRPMLVAGLLTPEQLSAIFLNTEELLENNEQLTEKLRDTLEIAVEQGDEDLLTVNIGKLFLEAGPMLHAFESYCTRQATAAVLLANLEKEKELLRIFLRVSQMENTVLRRMNLNSFLMVPVQRVTKYPLLLARLYKVTPPQHESRELLKEAQHNIELHLEHMNSEAKDLSAIKVWRRFSASTASGRKSTAELEMINIKLRKMAIDVLEWNHEEVRFVMEGKLLYTQPTDNNWKRGRTIKLSPIFVLLVTLGKPNSKYKAEPSEEELTFPKKTGVREATLLLVKEKCGRYTLIREPLFLDKIIVCCETDADEYFEIQELSTKDTIIFKAEDGERTKEWYRQLQYHAQILGSWRRRRNALANIMINGMMARTYTT</sequence>
<dbReference type="InterPro" id="IPR051480">
    <property type="entry name" value="Endocytic_GEF_Adapter"/>
</dbReference>
<feature type="region of interest" description="Disordered" evidence="3">
    <location>
        <begin position="447"/>
        <end position="480"/>
    </location>
</feature>
<protein>
    <recommendedName>
        <fullName evidence="4">DH domain-containing protein</fullName>
    </recommendedName>
</protein>
<feature type="region of interest" description="Disordered" evidence="3">
    <location>
        <begin position="192"/>
        <end position="228"/>
    </location>
</feature>
<feature type="compositionally biased region" description="Polar residues" evidence="3">
    <location>
        <begin position="460"/>
        <end position="478"/>
    </location>
</feature>
<dbReference type="PROSITE" id="PS50010">
    <property type="entry name" value="DH_2"/>
    <property type="match status" value="1"/>
</dbReference>
<proteinExistence type="predicted"/>
<feature type="compositionally biased region" description="Basic and acidic residues" evidence="3">
    <location>
        <begin position="447"/>
        <end position="458"/>
    </location>
</feature>
<dbReference type="Gene3D" id="1.20.900.10">
    <property type="entry name" value="Dbl homology (DH) domain"/>
    <property type="match status" value="1"/>
</dbReference>
<dbReference type="GO" id="GO:0031097">
    <property type="term" value="C:medial cortex"/>
    <property type="evidence" value="ECO:0007669"/>
    <property type="project" value="UniProtKB-ARBA"/>
</dbReference>
<feature type="compositionally biased region" description="Low complexity" evidence="3">
    <location>
        <begin position="192"/>
        <end position="218"/>
    </location>
</feature>
<evidence type="ECO:0000256" key="2">
    <source>
        <dbReference type="ARBA" id="ARBA00022490"/>
    </source>
</evidence>
<reference evidence="5" key="1">
    <citation type="journal article" date="2024" name="Gigascience">
        <title>Chromosome-level genome of the poultry shaft louse Menopon gallinae provides insight into the host-switching and adaptive evolution of parasitic lice.</title>
        <authorList>
            <person name="Xu Y."/>
            <person name="Ma L."/>
            <person name="Liu S."/>
            <person name="Liang Y."/>
            <person name="Liu Q."/>
            <person name="He Z."/>
            <person name="Tian L."/>
            <person name="Duan Y."/>
            <person name="Cai W."/>
            <person name="Li H."/>
            <person name="Song F."/>
        </authorList>
    </citation>
    <scope>NUCLEOTIDE SEQUENCE</scope>
    <source>
        <strain evidence="5">Cailab_2023a</strain>
    </source>
</reference>
<evidence type="ECO:0000259" key="4">
    <source>
        <dbReference type="PROSITE" id="PS50010"/>
    </source>
</evidence>
<dbReference type="Pfam" id="PF00621">
    <property type="entry name" value="RhoGEF"/>
    <property type="match status" value="1"/>
</dbReference>
<dbReference type="SMART" id="SM00325">
    <property type="entry name" value="RhoGEF"/>
    <property type="match status" value="1"/>
</dbReference>
<dbReference type="PANTHER" id="PTHR46006:SF5">
    <property type="entry name" value="DH DOMAIN-CONTAINING PROTEIN"/>
    <property type="match status" value="1"/>
</dbReference>
<feature type="region of interest" description="Disordered" evidence="3">
    <location>
        <begin position="371"/>
        <end position="423"/>
    </location>
</feature>
<evidence type="ECO:0000313" key="5">
    <source>
        <dbReference type="EMBL" id="KAL0270940.1"/>
    </source>
</evidence>
<dbReference type="CDD" id="cd00160">
    <property type="entry name" value="RhoGEF"/>
    <property type="match status" value="1"/>
</dbReference>
<dbReference type="PANTHER" id="PTHR46006">
    <property type="entry name" value="RHO GUANINE NUCLEOTIDE EXCHANGE FACTOR AT 64C, ISOFORM A"/>
    <property type="match status" value="1"/>
</dbReference>
<name>A0AAW2HN87_9NEOP</name>
<comment type="caution">
    <text evidence="5">The sequence shown here is derived from an EMBL/GenBank/DDBJ whole genome shotgun (WGS) entry which is preliminary data.</text>
</comment>
<dbReference type="GO" id="GO:0035025">
    <property type="term" value="P:positive regulation of Rho protein signal transduction"/>
    <property type="evidence" value="ECO:0007669"/>
    <property type="project" value="TreeGrafter"/>
</dbReference>
<dbReference type="InterPro" id="IPR000219">
    <property type="entry name" value="DH_dom"/>
</dbReference>
<evidence type="ECO:0000256" key="1">
    <source>
        <dbReference type="ARBA" id="ARBA00004496"/>
    </source>
</evidence>
<dbReference type="SUPFAM" id="SSF48065">
    <property type="entry name" value="DBL homology domain (DH-domain)"/>
    <property type="match status" value="1"/>
</dbReference>
<feature type="domain" description="DH" evidence="4">
    <location>
        <begin position="519"/>
        <end position="710"/>
    </location>
</feature>
<comment type="subcellular location">
    <subcellularLocation>
        <location evidence="1">Cytoplasm</location>
    </subcellularLocation>
</comment>
<dbReference type="FunFam" id="1.20.900.10:FF:000038">
    <property type="entry name" value="Myosin-M heavy chain"/>
    <property type="match status" value="1"/>
</dbReference>
<feature type="compositionally biased region" description="Low complexity" evidence="3">
    <location>
        <begin position="408"/>
        <end position="423"/>
    </location>
</feature>
<dbReference type="GO" id="GO:0005085">
    <property type="term" value="F:guanyl-nucleotide exchange factor activity"/>
    <property type="evidence" value="ECO:0007669"/>
    <property type="project" value="InterPro"/>
</dbReference>
<evidence type="ECO:0000256" key="3">
    <source>
        <dbReference type="SAM" id="MobiDB-lite"/>
    </source>
</evidence>
<dbReference type="AlphaFoldDB" id="A0AAW2HN87"/>
<accession>A0AAW2HN87</accession>
<organism evidence="5">
    <name type="scientific">Menopon gallinae</name>
    <name type="common">poultry shaft louse</name>
    <dbReference type="NCBI Taxonomy" id="328185"/>
    <lineage>
        <taxon>Eukaryota</taxon>
        <taxon>Metazoa</taxon>
        <taxon>Ecdysozoa</taxon>
        <taxon>Arthropoda</taxon>
        <taxon>Hexapoda</taxon>
        <taxon>Insecta</taxon>
        <taxon>Pterygota</taxon>
        <taxon>Neoptera</taxon>
        <taxon>Paraneoptera</taxon>
        <taxon>Psocodea</taxon>
        <taxon>Troctomorpha</taxon>
        <taxon>Phthiraptera</taxon>
        <taxon>Amblycera</taxon>
        <taxon>Menoponidae</taxon>
        <taxon>Menopon</taxon>
    </lineage>
</organism>
<keyword evidence="2" id="KW-0963">Cytoplasm</keyword>
<dbReference type="EMBL" id="JARGDH010000004">
    <property type="protein sequence ID" value="KAL0270940.1"/>
    <property type="molecule type" value="Genomic_DNA"/>
</dbReference>
<feature type="compositionally biased region" description="Basic and acidic residues" evidence="3">
    <location>
        <begin position="393"/>
        <end position="406"/>
    </location>
</feature>
<dbReference type="InterPro" id="IPR035899">
    <property type="entry name" value="DBL_dom_sf"/>
</dbReference>